<keyword evidence="3" id="KW-1185">Reference proteome</keyword>
<evidence type="ECO:0000256" key="1">
    <source>
        <dbReference type="SAM" id="Phobius"/>
    </source>
</evidence>
<sequence length="76" mass="8110">MTQGPSNLKDSVVAALRAIPWLIALVFIALSRPALANSAGVVVAMGLLSAAISRLAPVQVARLRQIRRNYPKDDSE</sequence>
<feature type="transmembrane region" description="Helical" evidence="1">
    <location>
        <begin position="12"/>
        <end position="30"/>
    </location>
</feature>
<proteinExistence type="predicted"/>
<dbReference type="STRING" id="1121022.GCA_000376105_03628"/>
<dbReference type="EMBL" id="AWGB01000027">
    <property type="protein sequence ID" value="ESQ89936.1"/>
    <property type="molecule type" value="Genomic_DNA"/>
</dbReference>
<feature type="transmembrane region" description="Helical" evidence="1">
    <location>
        <begin position="36"/>
        <end position="57"/>
    </location>
</feature>
<organism evidence="2 3">
    <name type="scientific">Asticcacaulis benevestitus DSM 16100 = ATCC BAA-896</name>
    <dbReference type="NCBI Taxonomy" id="1121022"/>
    <lineage>
        <taxon>Bacteria</taxon>
        <taxon>Pseudomonadati</taxon>
        <taxon>Pseudomonadota</taxon>
        <taxon>Alphaproteobacteria</taxon>
        <taxon>Caulobacterales</taxon>
        <taxon>Caulobacteraceae</taxon>
        <taxon>Asticcacaulis</taxon>
    </lineage>
</organism>
<comment type="caution">
    <text evidence="2">The sequence shown here is derived from an EMBL/GenBank/DDBJ whole genome shotgun (WGS) entry which is preliminary data.</text>
</comment>
<keyword evidence="1" id="KW-0812">Transmembrane</keyword>
<reference evidence="2 3" key="1">
    <citation type="journal article" date="2014" name="Nature">
        <title>Sequential evolution of bacterial morphology by co-option of a developmental regulator.</title>
        <authorList>
            <person name="Jiang C."/>
            <person name="Brown P.J."/>
            <person name="Ducret A."/>
            <person name="Brun Y.V."/>
        </authorList>
    </citation>
    <scope>NUCLEOTIDE SEQUENCE [LARGE SCALE GENOMIC DNA]</scope>
    <source>
        <strain evidence="2 3">DSM 16100</strain>
    </source>
</reference>
<keyword evidence="1" id="KW-1133">Transmembrane helix</keyword>
<dbReference type="AlphaFoldDB" id="V4PNS5"/>
<evidence type="ECO:0000313" key="3">
    <source>
        <dbReference type="Proteomes" id="UP000017837"/>
    </source>
</evidence>
<gene>
    <name evidence="2" type="ORF">ABENE_13100</name>
</gene>
<accession>V4PNS5</accession>
<protein>
    <submittedName>
        <fullName evidence="2">Uncharacterized protein</fullName>
    </submittedName>
</protein>
<evidence type="ECO:0000313" key="2">
    <source>
        <dbReference type="EMBL" id="ESQ89936.1"/>
    </source>
</evidence>
<dbReference type="RefSeq" id="WP_018083309.1">
    <property type="nucleotide sequence ID" value="NZ_AQWM01000028.1"/>
</dbReference>
<dbReference type="PATRIC" id="fig|1121022.4.peg.2662"/>
<dbReference type="Proteomes" id="UP000017837">
    <property type="component" value="Unassembled WGS sequence"/>
</dbReference>
<keyword evidence="1" id="KW-0472">Membrane</keyword>
<name>V4PNS5_9CAUL</name>